<dbReference type="InterPro" id="IPR039921">
    <property type="entry name" value="Inscuteable"/>
</dbReference>
<proteinExistence type="predicted"/>
<dbReference type="GO" id="GO:0045179">
    <property type="term" value="C:apical cortex"/>
    <property type="evidence" value="ECO:0007669"/>
    <property type="project" value="TreeGrafter"/>
</dbReference>
<dbReference type="InterPro" id="IPR016024">
    <property type="entry name" value="ARM-type_fold"/>
</dbReference>
<feature type="region of interest" description="Disordered" evidence="1">
    <location>
        <begin position="528"/>
        <end position="570"/>
    </location>
</feature>
<feature type="region of interest" description="Disordered" evidence="1">
    <location>
        <begin position="118"/>
        <end position="139"/>
    </location>
</feature>
<dbReference type="GO" id="GO:0008093">
    <property type="term" value="F:cytoskeletal anchor activity"/>
    <property type="evidence" value="ECO:0007669"/>
    <property type="project" value="TreeGrafter"/>
</dbReference>
<evidence type="ECO:0000313" key="2">
    <source>
        <dbReference type="Proteomes" id="UP000492821"/>
    </source>
</evidence>
<protein>
    <submittedName>
        <fullName evidence="3">INSC_LBD domain-containing protein</fullName>
    </submittedName>
</protein>
<dbReference type="GO" id="GO:0045176">
    <property type="term" value="P:apical protein localization"/>
    <property type="evidence" value="ECO:0007669"/>
    <property type="project" value="TreeGrafter"/>
</dbReference>
<feature type="compositionally biased region" description="Polar residues" evidence="1">
    <location>
        <begin position="543"/>
        <end position="556"/>
    </location>
</feature>
<dbReference type="PANTHER" id="PTHR21386">
    <property type="entry name" value="INSCUTEABLE"/>
    <property type="match status" value="1"/>
</dbReference>
<keyword evidence="2" id="KW-1185">Reference proteome</keyword>
<dbReference type="GO" id="GO:0008356">
    <property type="term" value="P:asymmetric cell division"/>
    <property type="evidence" value="ECO:0007669"/>
    <property type="project" value="InterPro"/>
</dbReference>
<dbReference type="WBParaSite" id="Pan_g10613.t1">
    <property type="protein sequence ID" value="Pan_g10613.t1"/>
    <property type="gene ID" value="Pan_g10613"/>
</dbReference>
<dbReference type="PANTHER" id="PTHR21386:SF0">
    <property type="entry name" value="PROTEIN INSCUTEABLE HOMOLOG"/>
    <property type="match status" value="1"/>
</dbReference>
<dbReference type="GO" id="GO:0009786">
    <property type="term" value="P:regulation of asymmetric cell division"/>
    <property type="evidence" value="ECO:0007669"/>
    <property type="project" value="TreeGrafter"/>
</dbReference>
<dbReference type="GO" id="GO:0000132">
    <property type="term" value="P:establishment of mitotic spindle orientation"/>
    <property type="evidence" value="ECO:0007669"/>
    <property type="project" value="TreeGrafter"/>
</dbReference>
<dbReference type="AlphaFoldDB" id="A0A7E4UMT7"/>
<evidence type="ECO:0000256" key="1">
    <source>
        <dbReference type="SAM" id="MobiDB-lite"/>
    </source>
</evidence>
<dbReference type="Gene3D" id="1.25.10.10">
    <property type="entry name" value="Leucine-rich Repeat Variant"/>
    <property type="match status" value="1"/>
</dbReference>
<reference evidence="3" key="2">
    <citation type="submission" date="2020-10" db="UniProtKB">
        <authorList>
            <consortium name="WormBaseParasite"/>
        </authorList>
    </citation>
    <scope>IDENTIFICATION</scope>
</reference>
<evidence type="ECO:0000313" key="3">
    <source>
        <dbReference type="WBParaSite" id="Pan_g10613.t1"/>
    </source>
</evidence>
<reference evidence="2" key="1">
    <citation type="journal article" date="2013" name="Genetics">
        <title>The draft genome and transcriptome of Panagrellus redivivus are shaped by the harsh demands of a free-living lifestyle.</title>
        <authorList>
            <person name="Srinivasan J."/>
            <person name="Dillman A.R."/>
            <person name="Macchietto M.G."/>
            <person name="Heikkinen L."/>
            <person name="Lakso M."/>
            <person name="Fracchia K.M."/>
            <person name="Antoshechkin I."/>
            <person name="Mortazavi A."/>
            <person name="Wong G."/>
            <person name="Sternberg P.W."/>
        </authorList>
    </citation>
    <scope>NUCLEOTIDE SEQUENCE [LARGE SCALE GENOMIC DNA]</scope>
    <source>
        <strain evidence="2">MT8872</strain>
    </source>
</reference>
<dbReference type="SUPFAM" id="SSF48371">
    <property type="entry name" value="ARM repeat"/>
    <property type="match status" value="1"/>
</dbReference>
<sequence>MYRRFYASSRGGMQASCSTFTPMNSVFCPNFQPEIMDWMAEIRESMIPEAPVLHAKSTFSMSQWNCHCRKVTCIKIRTDPTVTIDRTSTASSATTSPSVPRTRRYIARMTPAELTVEVPTNNNAPKSPEAITPPKVTLRSTSKAINRRHRRHVASYSMYLTSQPRLPSYARIADCLDHVLRICSRLRTLLGDSDPDEANKDDLILKSKALVHVLEKSPYAFHIFDKVVSNGLVDCLENLSQIKTGDDMPQITKGFVGIVRKLIEETVHLNCWIIINYLDECDVNDCLLPVALNQLIHLMLFESEPCLEVIQSSTTQNLLTLAEQPTVSASTAILLLRSLAVLCGVRAACVQLLSLGGFATILDYLLDASIDCSIEAAGVLSQLTRPSHGLVVLAEHEVAVVDRLLYLIDDHCKTPETALLCLSALANVATGHGANSGDSDASVCYLLENRHAIRRVLAVVRNEDVRSDLVDEQILTLLLNFSDIVPTQEALHFLMKIMASDSEGKKQPAGLRHKASLCMRMIASTMHSSGEDEEDFRPIKVKSPSSNGSASDGFHSSSDRCDRSILTPSS</sequence>
<organism evidence="2 3">
    <name type="scientific">Panagrellus redivivus</name>
    <name type="common">Microworm</name>
    <dbReference type="NCBI Taxonomy" id="6233"/>
    <lineage>
        <taxon>Eukaryota</taxon>
        <taxon>Metazoa</taxon>
        <taxon>Ecdysozoa</taxon>
        <taxon>Nematoda</taxon>
        <taxon>Chromadorea</taxon>
        <taxon>Rhabditida</taxon>
        <taxon>Tylenchina</taxon>
        <taxon>Panagrolaimomorpha</taxon>
        <taxon>Panagrolaimoidea</taxon>
        <taxon>Panagrolaimidae</taxon>
        <taxon>Panagrellus</taxon>
    </lineage>
</organism>
<dbReference type="Proteomes" id="UP000492821">
    <property type="component" value="Unassembled WGS sequence"/>
</dbReference>
<dbReference type="InterPro" id="IPR011989">
    <property type="entry name" value="ARM-like"/>
</dbReference>
<accession>A0A7E4UMT7</accession>
<name>A0A7E4UMT7_PANRE</name>